<dbReference type="InterPro" id="IPR029000">
    <property type="entry name" value="Cyclophilin-like_dom_sf"/>
</dbReference>
<keyword evidence="3" id="KW-0067">ATP-binding</keyword>
<evidence type="ECO:0000256" key="2">
    <source>
        <dbReference type="ARBA" id="ARBA00022801"/>
    </source>
</evidence>
<evidence type="ECO:0000259" key="5">
    <source>
        <dbReference type="SMART" id="SM00797"/>
    </source>
</evidence>
<sequence length="536" mass="57406">MRFLPVNLSSFLVELANLNETLALFDSLSEQPIYGIDEVIPAARTLLIRFQPVVVSSSVLARQISQRERVRVPSASPQQVTVPVYYNGEDLHDVAEHLGIRLSDVIARHTDALWSVAFTGFAPGFAYMVSHGSSWQVPRRPTPRTRIPAGSVALAGEFSGIYPQASPGGWQLIGHTPLKMWDLHRQQPALLLPGTQVRFVDAASETRVISLPPATPAAEAQTKTTPISLTVLSSGLQTLYQDLGRPGQAAMGVGESGAMDKAALRNANRVVGNPVTHTCLEVVQGGFRARVQGELLLCVTGAPCEITLKTASGDTMMMACYQPLDLRDGDEISLRGLATGLRSYLAVRGGFQVDAILGSCAFDSLAQVGPLPLKTGDVLNIGGAEGCTSVQCGILPPTSLPASGDVVTLDIVFGPRTDWFTDEGMALLTSQTWRVTPQSNRIGLRLSGSQTLTRSQHQELPSEGTCCGAIQVPASGQPVLFLNDHPLTGGYPVIAAVADYHLDLAGQIPPGALIRFNAVRPFHDINESEIFDEHHF</sequence>
<dbReference type="InterPro" id="IPR003778">
    <property type="entry name" value="CT_A_B"/>
</dbReference>
<dbReference type="AlphaFoldDB" id="A0AAN0KAW9"/>
<protein>
    <submittedName>
        <fullName evidence="6">5-oxoprolinase/urea amidolyase family protein</fullName>
    </submittedName>
</protein>
<feature type="domain" description="Carboxyltransferase" evidence="5">
    <location>
        <begin position="250"/>
        <end position="535"/>
    </location>
</feature>
<reference evidence="7" key="1">
    <citation type="journal article" date="2024" name="Int. J. Syst. Evol. Microbiol.">
        <title>Pectobacterium araliae sp. nov., a pathogen causing bacterial soft rot of Japanese angelica tree in Japan.</title>
        <authorList>
            <person name="Sawada H."/>
            <person name="Someya N."/>
            <person name="Morohoshi T."/>
            <person name="Ono M."/>
            <person name="Satou M."/>
        </authorList>
    </citation>
    <scope>NUCLEOTIDE SEQUENCE [LARGE SCALE GENOMIC DNA]</scope>
    <source>
        <strain evidence="7">MAFF 302110</strain>
    </source>
</reference>
<evidence type="ECO:0000313" key="6">
    <source>
        <dbReference type="EMBL" id="BES85094.1"/>
    </source>
</evidence>
<feature type="domain" description="Carboxyltransferase" evidence="4">
    <location>
        <begin position="1"/>
        <end position="191"/>
    </location>
</feature>
<organism evidence="6 7">
    <name type="scientific">Pectobacterium araliae</name>
    <dbReference type="NCBI Taxonomy" id="3073862"/>
    <lineage>
        <taxon>Bacteria</taxon>
        <taxon>Pseudomonadati</taxon>
        <taxon>Pseudomonadota</taxon>
        <taxon>Gammaproteobacteria</taxon>
        <taxon>Enterobacterales</taxon>
        <taxon>Pectobacteriaceae</taxon>
        <taxon>Pectobacterium</taxon>
    </lineage>
</organism>
<dbReference type="InterPro" id="IPR003833">
    <property type="entry name" value="CT_C_D"/>
</dbReference>
<dbReference type="KEGG" id="parl:PEC302110_21910"/>
<dbReference type="RefSeq" id="WP_261848636.1">
    <property type="nucleotide sequence ID" value="NZ_AP028908.1"/>
</dbReference>
<dbReference type="SMART" id="SM00797">
    <property type="entry name" value="AHS2"/>
    <property type="match status" value="1"/>
</dbReference>
<dbReference type="Proteomes" id="UP001377830">
    <property type="component" value="Chromosome"/>
</dbReference>
<dbReference type="Gene3D" id="3.30.1360.40">
    <property type="match status" value="1"/>
</dbReference>
<evidence type="ECO:0000313" key="7">
    <source>
        <dbReference type="Proteomes" id="UP001377830"/>
    </source>
</evidence>
<evidence type="ECO:0000256" key="3">
    <source>
        <dbReference type="ARBA" id="ARBA00022840"/>
    </source>
</evidence>
<dbReference type="Pfam" id="PF02626">
    <property type="entry name" value="CT_A_B"/>
    <property type="match status" value="1"/>
</dbReference>
<gene>
    <name evidence="6" type="ORF">PEC302110_21910</name>
</gene>
<dbReference type="NCBIfam" id="TIGR00724">
    <property type="entry name" value="urea_amlyse_rel"/>
    <property type="match status" value="1"/>
</dbReference>
<dbReference type="EMBL" id="AP028908">
    <property type="protein sequence ID" value="BES85094.1"/>
    <property type="molecule type" value="Genomic_DNA"/>
</dbReference>
<keyword evidence="2" id="KW-0378">Hydrolase</keyword>
<dbReference type="SUPFAM" id="SSF160467">
    <property type="entry name" value="PH0987 N-terminal domain-like"/>
    <property type="match status" value="1"/>
</dbReference>
<dbReference type="InterPro" id="IPR052708">
    <property type="entry name" value="PxpC"/>
</dbReference>
<keyword evidence="1" id="KW-0547">Nucleotide-binding</keyword>
<evidence type="ECO:0000256" key="1">
    <source>
        <dbReference type="ARBA" id="ARBA00022741"/>
    </source>
</evidence>
<proteinExistence type="predicted"/>
<dbReference type="SMART" id="SM00796">
    <property type="entry name" value="AHS1"/>
    <property type="match status" value="1"/>
</dbReference>
<dbReference type="PANTHER" id="PTHR43309">
    <property type="entry name" value="5-OXOPROLINASE SUBUNIT C"/>
    <property type="match status" value="1"/>
</dbReference>
<dbReference type="GO" id="GO:0016787">
    <property type="term" value="F:hydrolase activity"/>
    <property type="evidence" value="ECO:0007669"/>
    <property type="project" value="UniProtKB-KW"/>
</dbReference>
<dbReference type="Gene3D" id="2.40.100.10">
    <property type="entry name" value="Cyclophilin-like"/>
    <property type="match status" value="2"/>
</dbReference>
<dbReference type="PANTHER" id="PTHR43309:SF3">
    <property type="entry name" value="5-OXOPROLINASE SUBUNIT C"/>
    <property type="match status" value="1"/>
</dbReference>
<keyword evidence="7" id="KW-1185">Reference proteome</keyword>
<dbReference type="SUPFAM" id="SSF50891">
    <property type="entry name" value="Cyclophilin-like"/>
    <property type="match status" value="2"/>
</dbReference>
<accession>A0AAN0KAW9</accession>
<dbReference type="GO" id="GO:0005524">
    <property type="term" value="F:ATP binding"/>
    <property type="evidence" value="ECO:0007669"/>
    <property type="project" value="UniProtKB-KW"/>
</dbReference>
<dbReference type="Pfam" id="PF02682">
    <property type="entry name" value="CT_C_D"/>
    <property type="match status" value="1"/>
</dbReference>
<evidence type="ECO:0000259" key="4">
    <source>
        <dbReference type="SMART" id="SM00796"/>
    </source>
</evidence>
<name>A0AAN0KAW9_9GAMM</name>